<dbReference type="EMBL" id="JALLAZ020000343">
    <property type="protein sequence ID" value="KAL3797608.1"/>
    <property type="molecule type" value="Genomic_DNA"/>
</dbReference>
<sequence length="370" mass="39861">MGTPSKAKVAIGTMRGVFLLLLTTTLPPAAVVVVLAAPRSSTSSSAGAPPPPSGSSPGAPLRFASPLQSYTVFDREALTSPDLVSPRRRFLPRFRAGLVAERAAREALAEEQRRGVVAPPDDDDVDDGGGGGWAEASAAADERRRKAAEARVEAAHDAAVRAYDERVAAAVGVAPSSSSSSTDGKKFQFVGVVNDGRASGKNEGGAAVTWYARRRPRGSKWNVRLVHVNRDAVLRDLFVGGKVDVYAKYANEGLDAADASSVEDTARPSVKARYAIRERSWRTLWNFSPRRMFVVPSGSFWRERRVTPGLYTDGTTVYESVYRYRDGRNGMKPVAKLGSFLSSPGIGQEEKIRIVERLKGGDEPDLVVEK</sequence>
<feature type="region of interest" description="Disordered" evidence="1">
    <location>
        <begin position="109"/>
        <end position="140"/>
    </location>
</feature>
<reference evidence="2 3" key="1">
    <citation type="submission" date="2024-10" db="EMBL/GenBank/DDBJ databases">
        <title>Updated reference genomes for cyclostephanoid diatoms.</title>
        <authorList>
            <person name="Roberts W.R."/>
            <person name="Alverson A.J."/>
        </authorList>
    </citation>
    <scope>NUCLEOTIDE SEQUENCE [LARGE SCALE GENOMIC DNA]</scope>
    <source>
        <strain evidence="2 3">AJA276-08</strain>
    </source>
</reference>
<protein>
    <submittedName>
        <fullName evidence="2">Uncharacterized protein</fullName>
    </submittedName>
</protein>
<dbReference type="AlphaFoldDB" id="A0ABD3QBW0"/>
<evidence type="ECO:0000313" key="3">
    <source>
        <dbReference type="Proteomes" id="UP001530315"/>
    </source>
</evidence>
<organism evidence="2 3">
    <name type="scientific">Stephanodiscus triporus</name>
    <dbReference type="NCBI Taxonomy" id="2934178"/>
    <lineage>
        <taxon>Eukaryota</taxon>
        <taxon>Sar</taxon>
        <taxon>Stramenopiles</taxon>
        <taxon>Ochrophyta</taxon>
        <taxon>Bacillariophyta</taxon>
        <taxon>Coscinodiscophyceae</taxon>
        <taxon>Thalassiosirophycidae</taxon>
        <taxon>Stephanodiscales</taxon>
        <taxon>Stephanodiscaceae</taxon>
        <taxon>Stephanodiscus</taxon>
    </lineage>
</organism>
<accession>A0ABD3QBW0</accession>
<keyword evidence="3" id="KW-1185">Reference proteome</keyword>
<evidence type="ECO:0000313" key="2">
    <source>
        <dbReference type="EMBL" id="KAL3797608.1"/>
    </source>
</evidence>
<proteinExistence type="predicted"/>
<gene>
    <name evidence="2" type="ORF">ACHAW5_003327</name>
</gene>
<feature type="region of interest" description="Disordered" evidence="1">
    <location>
        <begin position="41"/>
        <end position="61"/>
    </location>
</feature>
<name>A0ABD3QBW0_9STRA</name>
<evidence type="ECO:0000256" key="1">
    <source>
        <dbReference type="SAM" id="MobiDB-lite"/>
    </source>
</evidence>
<comment type="caution">
    <text evidence="2">The sequence shown here is derived from an EMBL/GenBank/DDBJ whole genome shotgun (WGS) entry which is preliminary data.</text>
</comment>
<dbReference type="Proteomes" id="UP001530315">
    <property type="component" value="Unassembled WGS sequence"/>
</dbReference>